<dbReference type="AlphaFoldDB" id="M0DHK9"/>
<dbReference type="GO" id="GO:0016301">
    <property type="term" value="F:kinase activity"/>
    <property type="evidence" value="ECO:0007669"/>
    <property type="project" value="UniProtKB-KW"/>
</dbReference>
<sequence>FSPDGDAKNVEERYGRWTDAVERSRDWARDGGD</sequence>
<accession>M0DHK9</accession>
<proteinExistence type="predicted"/>
<name>M0DHK9_HALPD</name>
<reference evidence="1 2" key="1">
    <citation type="journal article" date="2014" name="PLoS Genet.">
        <title>Phylogenetically driven sequencing of extremely halophilic archaea reveals strategies for static and dynamic osmo-response.</title>
        <authorList>
            <person name="Becker E.A."/>
            <person name="Seitzer P.M."/>
            <person name="Tritt A."/>
            <person name="Larsen D."/>
            <person name="Krusor M."/>
            <person name="Yao A.I."/>
            <person name="Wu D."/>
            <person name="Madern D."/>
            <person name="Eisen J.A."/>
            <person name="Darling A.E."/>
            <person name="Facciotti M.T."/>
        </authorList>
    </citation>
    <scope>NUCLEOTIDE SEQUENCE [LARGE SCALE GENOMIC DNA]</scope>
    <source>
        <strain evidence="1 2">JCM 14848</strain>
    </source>
</reference>
<keyword evidence="1" id="KW-0808">Transferase</keyword>
<feature type="non-terminal residue" evidence="1">
    <location>
        <position position="1"/>
    </location>
</feature>
<keyword evidence="2" id="KW-1185">Reference proteome</keyword>
<keyword evidence="1" id="KW-0418">Kinase</keyword>
<dbReference type="EMBL" id="AOIV01000005">
    <property type="protein sequence ID" value="ELZ34207.1"/>
    <property type="molecule type" value="Genomic_DNA"/>
</dbReference>
<evidence type="ECO:0000313" key="2">
    <source>
        <dbReference type="Proteomes" id="UP000011513"/>
    </source>
</evidence>
<gene>
    <name evidence="1" type="ORF">C474_02840</name>
</gene>
<comment type="caution">
    <text evidence="1">The sequence shown here is derived from an EMBL/GenBank/DDBJ whole genome shotgun (WGS) entry which is preliminary data.</text>
</comment>
<dbReference type="InParanoid" id="M0DHK9"/>
<dbReference type="Proteomes" id="UP000011513">
    <property type="component" value="Unassembled WGS sequence"/>
</dbReference>
<protein>
    <submittedName>
        <fullName evidence="1">Glycerol kinase</fullName>
    </submittedName>
</protein>
<evidence type="ECO:0000313" key="1">
    <source>
        <dbReference type="EMBL" id="ELZ34207.1"/>
    </source>
</evidence>
<organism evidence="1 2">
    <name type="scientific">Halogeometricum pallidum JCM 14848</name>
    <dbReference type="NCBI Taxonomy" id="1227487"/>
    <lineage>
        <taxon>Archaea</taxon>
        <taxon>Methanobacteriati</taxon>
        <taxon>Methanobacteriota</taxon>
        <taxon>Stenosarchaea group</taxon>
        <taxon>Halobacteria</taxon>
        <taxon>Halobacteriales</taxon>
        <taxon>Haloferacaceae</taxon>
        <taxon>Halogeometricum</taxon>
    </lineage>
</organism>